<evidence type="ECO:0000313" key="5">
    <source>
        <dbReference type="Proteomes" id="UP001501468"/>
    </source>
</evidence>
<feature type="compositionally biased region" description="Low complexity" evidence="2">
    <location>
        <begin position="86"/>
        <end position="103"/>
    </location>
</feature>
<evidence type="ECO:0000256" key="2">
    <source>
        <dbReference type="SAM" id="MobiDB-lite"/>
    </source>
</evidence>
<keyword evidence="5" id="KW-1185">Reference proteome</keyword>
<accession>A0ABP7EAJ2</accession>
<dbReference type="InterPro" id="IPR042001">
    <property type="entry name" value="Sortase_F"/>
</dbReference>
<sequence length="249" mass="25667">MPYEDDERAGRHRPAHPSRPFRGVAAALAAALLAGGATAWATRSSDAAPTVGTSRSLDPSASPARSTSPVGASPAAATSESGRVTAEPPAARPATQAPASAAAAPDRLTIRRLGVDMRIVPVGVARDGEMALPGSPATLGWYRYGPRPGEPAGATVVAAHLDMPGYGIGPIAVVEELRKGDVITVSSGDTVRRYTVTSVRSVLKTSLDLSGLFARDGPPVLHVVTCGGDFDREKRRYDKNVVVTAEPTG</sequence>
<reference evidence="5" key="1">
    <citation type="journal article" date="2019" name="Int. J. Syst. Evol. Microbiol.">
        <title>The Global Catalogue of Microorganisms (GCM) 10K type strain sequencing project: providing services to taxonomists for standard genome sequencing and annotation.</title>
        <authorList>
            <consortium name="The Broad Institute Genomics Platform"/>
            <consortium name="The Broad Institute Genome Sequencing Center for Infectious Disease"/>
            <person name="Wu L."/>
            <person name="Ma J."/>
        </authorList>
    </citation>
    <scope>NUCLEOTIDE SEQUENCE [LARGE SCALE GENOMIC DNA]</scope>
    <source>
        <strain evidence="5">JCM 17125</strain>
    </source>
</reference>
<evidence type="ECO:0000256" key="3">
    <source>
        <dbReference type="SAM" id="SignalP"/>
    </source>
</evidence>
<feature type="region of interest" description="Disordered" evidence="2">
    <location>
        <begin position="39"/>
        <end position="103"/>
    </location>
</feature>
<dbReference type="InterPro" id="IPR023365">
    <property type="entry name" value="Sortase_dom-sf"/>
</dbReference>
<proteinExistence type="predicted"/>
<feature type="signal peptide" evidence="3">
    <location>
        <begin position="1"/>
        <end position="39"/>
    </location>
</feature>
<organism evidence="4 5">
    <name type="scientific">Terrabacter ginsenosidimutans</name>
    <dbReference type="NCBI Taxonomy" id="490575"/>
    <lineage>
        <taxon>Bacteria</taxon>
        <taxon>Bacillati</taxon>
        <taxon>Actinomycetota</taxon>
        <taxon>Actinomycetes</taxon>
        <taxon>Micrococcales</taxon>
        <taxon>Intrasporangiaceae</taxon>
        <taxon>Terrabacter</taxon>
    </lineage>
</organism>
<keyword evidence="3" id="KW-0732">Signal</keyword>
<feature type="chain" id="PRO_5045116952" description="Class F sortase" evidence="3">
    <location>
        <begin position="40"/>
        <end position="249"/>
    </location>
</feature>
<evidence type="ECO:0008006" key="6">
    <source>
        <dbReference type="Google" id="ProtNLM"/>
    </source>
</evidence>
<protein>
    <recommendedName>
        <fullName evidence="6">Class F sortase</fullName>
    </recommendedName>
</protein>
<evidence type="ECO:0000256" key="1">
    <source>
        <dbReference type="ARBA" id="ARBA00022801"/>
    </source>
</evidence>
<dbReference type="Gene3D" id="2.40.260.10">
    <property type="entry name" value="Sortase"/>
    <property type="match status" value="1"/>
</dbReference>
<dbReference type="EMBL" id="BAABDC010000006">
    <property type="protein sequence ID" value="GAA3715563.1"/>
    <property type="molecule type" value="Genomic_DNA"/>
</dbReference>
<dbReference type="SUPFAM" id="SSF63817">
    <property type="entry name" value="Sortase"/>
    <property type="match status" value="1"/>
</dbReference>
<name>A0ABP7EAJ2_9MICO</name>
<dbReference type="InterPro" id="IPR005754">
    <property type="entry name" value="Sortase"/>
</dbReference>
<feature type="compositionally biased region" description="Polar residues" evidence="2">
    <location>
        <begin position="43"/>
        <end position="82"/>
    </location>
</feature>
<dbReference type="Pfam" id="PF04203">
    <property type="entry name" value="Sortase"/>
    <property type="match status" value="1"/>
</dbReference>
<feature type="region of interest" description="Disordered" evidence="2">
    <location>
        <begin position="1"/>
        <end position="20"/>
    </location>
</feature>
<dbReference type="Proteomes" id="UP001501468">
    <property type="component" value="Unassembled WGS sequence"/>
</dbReference>
<keyword evidence="1" id="KW-0378">Hydrolase</keyword>
<dbReference type="CDD" id="cd05829">
    <property type="entry name" value="Sortase_F"/>
    <property type="match status" value="1"/>
</dbReference>
<comment type="caution">
    <text evidence="4">The sequence shown here is derived from an EMBL/GenBank/DDBJ whole genome shotgun (WGS) entry which is preliminary data.</text>
</comment>
<evidence type="ECO:0000313" key="4">
    <source>
        <dbReference type="EMBL" id="GAA3715563.1"/>
    </source>
</evidence>
<gene>
    <name evidence="4" type="ORF">GCM10022399_35250</name>
</gene>